<proteinExistence type="predicted"/>
<dbReference type="PANTHER" id="PTHR19857:SF8">
    <property type="entry name" value="ANGIO-ASSOCIATED MIGRATORY CELL PROTEIN"/>
    <property type="match status" value="1"/>
</dbReference>
<keyword evidence="5" id="KW-1185">Reference proteome</keyword>
<evidence type="ECO:0000256" key="2">
    <source>
        <dbReference type="ARBA" id="ARBA00022737"/>
    </source>
</evidence>
<dbReference type="InterPro" id="IPR001680">
    <property type="entry name" value="WD40_rpt"/>
</dbReference>
<protein>
    <recommendedName>
        <fullName evidence="6">WD domain, G-beta repeat-containing protein</fullName>
    </recommendedName>
</protein>
<evidence type="ECO:0000313" key="4">
    <source>
        <dbReference type="EMBL" id="CAK9105633.1"/>
    </source>
</evidence>
<evidence type="ECO:0000313" key="5">
    <source>
        <dbReference type="Proteomes" id="UP001642484"/>
    </source>
</evidence>
<dbReference type="Proteomes" id="UP001642484">
    <property type="component" value="Unassembled WGS sequence"/>
</dbReference>
<keyword evidence="1 3" id="KW-0853">WD repeat</keyword>
<accession>A0ABP0RZX2</accession>
<dbReference type="PROSITE" id="PS50294">
    <property type="entry name" value="WD_REPEATS_REGION"/>
    <property type="match status" value="1"/>
</dbReference>
<dbReference type="Gene3D" id="2.130.10.10">
    <property type="entry name" value="YVTN repeat-like/Quinoprotein amine dehydrogenase"/>
    <property type="match status" value="2"/>
</dbReference>
<organism evidence="4 5">
    <name type="scientific">Durusdinium trenchii</name>
    <dbReference type="NCBI Taxonomy" id="1381693"/>
    <lineage>
        <taxon>Eukaryota</taxon>
        <taxon>Sar</taxon>
        <taxon>Alveolata</taxon>
        <taxon>Dinophyceae</taxon>
        <taxon>Suessiales</taxon>
        <taxon>Symbiodiniaceae</taxon>
        <taxon>Durusdinium</taxon>
    </lineage>
</organism>
<evidence type="ECO:0000256" key="3">
    <source>
        <dbReference type="PROSITE-ProRule" id="PRU00221"/>
    </source>
</evidence>
<comment type="caution">
    <text evidence="4">The sequence shown here is derived from an EMBL/GenBank/DDBJ whole genome shotgun (WGS) entry which is preliminary data.</text>
</comment>
<feature type="repeat" description="WD" evidence="3">
    <location>
        <begin position="299"/>
        <end position="342"/>
    </location>
</feature>
<dbReference type="InterPro" id="IPR036322">
    <property type="entry name" value="WD40_repeat_dom_sf"/>
</dbReference>
<dbReference type="Pfam" id="PF00400">
    <property type="entry name" value="WD40"/>
    <property type="match status" value="3"/>
</dbReference>
<sequence length="378" mass="41371">MQSKTCPFAQLLKTTLEALYHFIFQPVSQSPLAPHLLRAPWPRPRPRWVFHTGDVILTGSSRPLVKLWRLTEGGDALASEASLKLTAPPSCIQCSKDQNRVAVCVQDGTILLFDLRESHQSPQVISTAMAESNCVAFLDDIRLAAGGCSGKISLWDLRRMSLEEEIPAYMENGDSKWEGGQATSCASVSQAPKRRRSGAASSKVTDVFRESVSCLCTNHDGSLLACGRASGSVGLLRLPSLQWVTADLQAHTSSSAAVRSLSFDQRSKVLLSGGDDRTICLMDASDWVQRRRKPPVERFPAHSKRITAVQVCPDPSEQLVVSASWDGLVKLWDLQTQQLRQKFDHRPSPVTAVAFAPIDGRFFVTGGGDASLVLYAKR</sequence>
<reference evidence="4 5" key="1">
    <citation type="submission" date="2024-02" db="EMBL/GenBank/DDBJ databases">
        <authorList>
            <person name="Chen Y."/>
            <person name="Shah S."/>
            <person name="Dougan E. K."/>
            <person name="Thang M."/>
            <person name="Chan C."/>
        </authorList>
    </citation>
    <scope>NUCLEOTIDE SEQUENCE [LARGE SCALE GENOMIC DNA]</scope>
</reference>
<evidence type="ECO:0008006" key="6">
    <source>
        <dbReference type="Google" id="ProtNLM"/>
    </source>
</evidence>
<dbReference type="EMBL" id="CAXAMN010026772">
    <property type="protein sequence ID" value="CAK9105633.1"/>
    <property type="molecule type" value="Genomic_DNA"/>
</dbReference>
<dbReference type="SMART" id="SM00320">
    <property type="entry name" value="WD40"/>
    <property type="match status" value="6"/>
</dbReference>
<dbReference type="PANTHER" id="PTHR19857">
    <property type="entry name" value="MITOCHONDRIAL DIVISION PROTEIN 1-RELATED"/>
    <property type="match status" value="1"/>
</dbReference>
<dbReference type="InterPro" id="IPR015943">
    <property type="entry name" value="WD40/YVTN_repeat-like_dom_sf"/>
</dbReference>
<evidence type="ECO:0000256" key="1">
    <source>
        <dbReference type="ARBA" id="ARBA00022574"/>
    </source>
</evidence>
<dbReference type="InterPro" id="IPR019775">
    <property type="entry name" value="WD40_repeat_CS"/>
</dbReference>
<dbReference type="PROSITE" id="PS50082">
    <property type="entry name" value="WD_REPEATS_2"/>
    <property type="match status" value="1"/>
</dbReference>
<dbReference type="InterPro" id="IPR051179">
    <property type="entry name" value="WD_repeat_multifunction"/>
</dbReference>
<keyword evidence="2" id="KW-0677">Repeat</keyword>
<gene>
    <name evidence="4" type="ORF">CCMP2556_LOCUS49422</name>
</gene>
<dbReference type="PROSITE" id="PS00678">
    <property type="entry name" value="WD_REPEATS_1"/>
    <property type="match status" value="1"/>
</dbReference>
<name>A0ABP0RZX2_9DINO</name>
<dbReference type="SUPFAM" id="SSF50978">
    <property type="entry name" value="WD40 repeat-like"/>
    <property type="match status" value="1"/>
</dbReference>